<sequence length="114" mass="12733">MLYIEELVGNSIRNLKNLNIRTSPTLNVFYGPNASGKTSILESIYLLSRLKSFRSKRISDVITNGDDKIQVFAKGKLKNKTFSVGVEKGRGVTRIKFNGREVKTASEQVKTLPV</sequence>
<feature type="non-terminal residue" evidence="2">
    <location>
        <position position="114"/>
    </location>
</feature>
<proteinExistence type="predicted"/>
<dbReference type="PANTHER" id="PTHR32182">
    <property type="entry name" value="DNA REPLICATION AND REPAIR PROTEIN RECF"/>
    <property type="match status" value="1"/>
</dbReference>
<dbReference type="AlphaFoldDB" id="A0A382NQP9"/>
<evidence type="ECO:0000259" key="1">
    <source>
        <dbReference type="Pfam" id="PF02463"/>
    </source>
</evidence>
<reference evidence="2" key="1">
    <citation type="submission" date="2018-05" db="EMBL/GenBank/DDBJ databases">
        <authorList>
            <person name="Lanie J.A."/>
            <person name="Ng W.-L."/>
            <person name="Kazmierczak K.M."/>
            <person name="Andrzejewski T.M."/>
            <person name="Davidsen T.M."/>
            <person name="Wayne K.J."/>
            <person name="Tettelin H."/>
            <person name="Glass J.I."/>
            <person name="Rusch D."/>
            <person name="Podicherti R."/>
            <person name="Tsui H.-C.T."/>
            <person name="Winkler M.E."/>
        </authorList>
    </citation>
    <scope>NUCLEOTIDE SEQUENCE</scope>
</reference>
<evidence type="ECO:0000313" key="2">
    <source>
        <dbReference type="EMBL" id="SVC62950.1"/>
    </source>
</evidence>
<dbReference type="EMBL" id="UINC01101825">
    <property type="protein sequence ID" value="SVC62950.1"/>
    <property type="molecule type" value="Genomic_DNA"/>
</dbReference>
<dbReference type="GO" id="GO:0000731">
    <property type="term" value="P:DNA synthesis involved in DNA repair"/>
    <property type="evidence" value="ECO:0007669"/>
    <property type="project" value="TreeGrafter"/>
</dbReference>
<name>A0A382NQP9_9ZZZZ</name>
<dbReference type="GO" id="GO:0006302">
    <property type="term" value="P:double-strand break repair"/>
    <property type="evidence" value="ECO:0007669"/>
    <property type="project" value="TreeGrafter"/>
</dbReference>
<dbReference type="InterPro" id="IPR027417">
    <property type="entry name" value="P-loop_NTPase"/>
</dbReference>
<dbReference type="Pfam" id="PF02463">
    <property type="entry name" value="SMC_N"/>
    <property type="match status" value="1"/>
</dbReference>
<organism evidence="2">
    <name type="scientific">marine metagenome</name>
    <dbReference type="NCBI Taxonomy" id="408172"/>
    <lineage>
        <taxon>unclassified sequences</taxon>
        <taxon>metagenomes</taxon>
        <taxon>ecological metagenomes</taxon>
    </lineage>
</organism>
<dbReference type="Gene3D" id="3.40.50.300">
    <property type="entry name" value="P-loop containing nucleotide triphosphate hydrolases"/>
    <property type="match status" value="1"/>
</dbReference>
<feature type="domain" description="RecF/RecN/SMC N-terminal" evidence="1">
    <location>
        <begin position="3"/>
        <end position="102"/>
    </location>
</feature>
<protein>
    <recommendedName>
        <fullName evidence="1">RecF/RecN/SMC N-terminal domain-containing protein</fullName>
    </recommendedName>
</protein>
<dbReference type="InterPro" id="IPR003395">
    <property type="entry name" value="RecF/RecN/SMC_N"/>
</dbReference>
<accession>A0A382NQP9</accession>
<dbReference type="SUPFAM" id="SSF52540">
    <property type="entry name" value="P-loop containing nucleoside triphosphate hydrolases"/>
    <property type="match status" value="1"/>
</dbReference>
<gene>
    <name evidence="2" type="ORF">METZ01_LOCUS315804</name>
</gene>
<dbReference type="PANTHER" id="PTHR32182:SF0">
    <property type="entry name" value="DNA REPLICATION AND REPAIR PROTEIN RECF"/>
    <property type="match status" value="1"/>
</dbReference>